<evidence type="ECO:0000313" key="9">
    <source>
        <dbReference type="EMBL" id="EGD72831.1"/>
    </source>
</evidence>
<evidence type="ECO:0000256" key="5">
    <source>
        <dbReference type="PROSITE-ProRule" id="PRU00125"/>
    </source>
</evidence>
<feature type="region of interest" description="Disordered" evidence="6">
    <location>
        <begin position="75"/>
        <end position="95"/>
    </location>
</feature>
<dbReference type="PROSITE" id="PS00478">
    <property type="entry name" value="LIM_DOMAIN_1"/>
    <property type="match status" value="1"/>
</dbReference>
<evidence type="ECO:0000256" key="3">
    <source>
        <dbReference type="ARBA" id="ARBA00022833"/>
    </source>
</evidence>
<feature type="compositionally biased region" description="Pro residues" evidence="6">
    <location>
        <begin position="619"/>
        <end position="631"/>
    </location>
</feature>
<feature type="compositionally biased region" description="Polar residues" evidence="6">
    <location>
        <begin position="82"/>
        <end position="93"/>
    </location>
</feature>
<evidence type="ECO:0000313" key="10">
    <source>
        <dbReference type="Proteomes" id="UP000007799"/>
    </source>
</evidence>
<reference evidence="9" key="1">
    <citation type="submission" date="2009-08" db="EMBL/GenBank/DDBJ databases">
        <title>Annotation of Salpingoeca rosetta.</title>
        <authorList>
            <consortium name="The Broad Institute Genome Sequencing Platform"/>
            <person name="Russ C."/>
            <person name="Cuomo C."/>
            <person name="Burger G."/>
            <person name="Gray M.W."/>
            <person name="Holland P.W.H."/>
            <person name="King N."/>
            <person name="Lang F.B.F."/>
            <person name="Roger A.J."/>
            <person name="Ruiz-Trillo I."/>
            <person name="Young S.K."/>
            <person name="Zeng Q."/>
            <person name="Gargeya S."/>
            <person name="Alvarado L."/>
            <person name="Berlin A."/>
            <person name="Chapman S.B."/>
            <person name="Chen Z."/>
            <person name="Freedman E."/>
            <person name="Gellesch M."/>
            <person name="Goldberg J."/>
            <person name="Griggs A."/>
            <person name="Gujja S."/>
            <person name="Heilman E."/>
            <person name="Heiman D."/>
            <person name="Howarth C."/>
            <person name="Mehta T."/>
            <person name="Neiman D."/>
            <person name="Pearson M."/>
            <person name="Roberts A."/>
            <person name="Saif S."/>
            <person name="Shea T."/>
            <person name="Shenoy N."/>
            <person name="Sisk P."/>
            <person name="Stolte C."/>
            <person name="Sykes S."/>
            <person name="White J."/>
            <person name="Yandava C."/>
            <person name="Haas B."/>
            <person name="Nusbaum C."/>
            <person name="Birren B."/>
        </authorList>
    </citation>
    <scope>NUCLEOTIDE SEQUENCE [LARGE SCALE GENOMIC DNA]</scope>
    <source>
        <strain evidence="9">ATCC 50818</strain>
    </source>
</reference>
<dbReference type="SMART" id="SM00132">
    <property type="entry name" value="LIM"/>
    <property type="match status" value="2"/>
</dbReference>
<feature type="compositionally biased region" description="Low complexity" evidence="6">
    <location>
        <begin position="216"/>
        <end position="240"/>
    </location>
</feature>
<feature type="domain" description="LIM zinc-binding" evidence="7">
    <location>
        <begin position="464"/>
        <end position="527"/>
    </location>
</feature>
<dbReference type="OrthoDB" id="10069167at2759"/>
<sequence>MAAKAKTMKTKTLFEESSHLLGLGLKQGILFHDINAGQPCFKCGDACPGFELHFWRKSCRHCKCSPFSHEPVDQAQEAEPSVPQQQQVGQLSDTLRGRFNAPVVGASERRAQEISSLVSGHVKRIRGALEHASPSSQPAISRRRPPPQLPQDAPQQQQQQQQQQRQRQDAPQQMPPPQQQPQQASRSSHGMPLPPLPGKQRPADSGYVFMTPSSLPQQKHQNQNQQQQQLQPLAQPPMAQEYDAYLDVIPEDELRQQQQQQQQSRFGEGQAPPRPPKPGRGGGSGGGGDDDGEVPQAHDGAPPYDTVTGVGPRQGGQHPPQQHQQQHQQSQQQQQEQQQQPQEQQEQSAPARRTTAGEVDLLGSKNVPELTPDLPLAWKPEGLSNEEAVDFFKAPYPLQEVPVAGTDGERRFLMELEEQLPAYDFDPEFCSGLTPAGVPEFEALLKLKVQSHQLGQVSRVKMDSVCYKCRQPLHANDMQVTMAVAPGERYHPWCFRCDQCDRVLAGLNAFVHDDGLLCERHFSDKYKARCAACDESIYETQFVQAEDQAWHVDHFCCFACDVPVHDKPYIPLDGQPHCSACFNKQFVPQRKNKLSVRRAPPRPPAPPTPDTAAPSATVPAPPPADAPPPRPQSRKPSRRAPPPVPPS</sequence>
<evidence type="ECO:0000256" key="6">
    <source>
        <dbReference type="SAM" id="MobiDB-lite"/>
    </source>
</evidence>
<accession>F2U7S6</accession>
<keyword evidence="2" id="KW-0677">Repeat</keyword>
<dbReference type="AlphaFoldDB" id="F2U7S6"/>
<dbReference type="OMA" id="YAPKCSV"/>
<dbReference type="Pfam" id="PF00412">
    <property type="entry name" value="LIM"/>
    <property type="match status" value="2"/>
</dbReference>
<dbReference type="STRING" id="946362.F2U7S6"/>
<dbReference type="PANTHER" id="PTHR24211">
    <property type="entry name" value="LIM DOMAIN-CONTAINING PROTEIN"/>
    <property type="match status" value="1"/>
</dbReference>
<dbReference type="EMBL" id="GL832964">
    <property type="protein sequence ID" value="EGD72831.1"/>
    <property type="molecule type" value="Genomic_DNA"/>
</dbReference>
<keyword evidence="4 5" id="KW-0440">LIM domain</keyword>
<dbReference type="PROSITE" id="PS51303">
    <property type="entry name" value="PET"/>
    <property type="match status" value="1"/>
</dbReference>
<dbReference type="SUPFAM" id="SSF57716">
    <property type="entry name" value="Glucocorticoid receptor-like (DNA-binding domain)"/>
    <property type="match status" value="1"/>
</dbReference>
<gene>
    <name evidence="9" type="ORF">PTSG_04560</name>
</gene>
<dbReference type="eggNOG" id="KOG1704">
    <property type="taxonomic scope" value="Eukaryota"/>
</dbReference>
<keyword evidence="1 5" id="KW-0479">Metal-binding</keyword>
<evidence type="ECO:0000259" key="8">
    <source>
        <dbReference type="PROSITE" id="PS51303"/>
    </source>
</evidence>
<evidence type="ECO:0000256" key="2">
    <source>
        <dbReference type="ARBA" id="ARBA00022737"/>
    </source>
</evidence>
<dbReference type="PROSITE" id="PS50023">
    <property type="entry name" value="LIM_DOMAIN_2"/>
    <property type="match status" value="2"/>
</dbReference>
<feature type="region of interest" description="Disordered" evidence="6">
    <location>
        <begin position="592"/>
        <end position="647"/>
    </location>
</feature>
<protein>
    <submittedName>
        <fullName evidence="9">Uncharacterized protein</fullName>
    </submittedName>
</protein>
<evidence type="ECO:0000256" key="1">
    <source>
        <dbReference type="ARBA" id="ARBA00022723"/>
    </source>
</evidence>
<proteinExistence type="predicted"/>
<dbReference type="Proteomes" id="UP000007799">
    <property type="component" value="Unassembled WGS sequence"/>
</dbReference>
<feature type="compositionally biased region" description="Low complexity" evidence="6">
    <location>
        <begin position="315"/>
        <end position="348"/>
    </location>
</feature>
<dbReference type="PANTHER" id="PTHR24211:SF22">
    <property type="entry name" value="TESTIN"/>
    <property type="match status" value="1"/>
</dbReference>
<evidence type="ECO:0000256" key="4">
    <source>
        <dbReference type="ARBA" id="ARBA00023038"/>
    </source>
</evidence>
<feature type="compositionally biased region" description="Low complexity" evidence="6">
    <location>
        <begin position="256"/>
        <end position="271"/>
    </location>
</feature>
<feature type="domain" description="LIM zinc-binding" evidence="7">
    <location>
        <begin position="528"/>
        <end position="588"/>
    </location>
</feature>
<dbReference type="InterPro" id="IPR047120">
    <property type="entry name" value="Pk/Esn/Tes"/>
</dbReference>
<dbReference type="InParanoid" id="F2U7S6"/>
<evidence type="ECO:0000259" key="7">
    <source>
        <dbReference type="PROSITE" id="PS50023"/>
    </source>
</evidence>
<dbReference type="Pfam" id="PF06297">
    <property type="entry name" value="PET"/>
    <property type="match status" value="1"/>
</dbReference>
<feature type="compositionally biased region" description="Low complexity" evidence="6">
    <location>
        <begin position="150"/>
        <end position="172"/>
    </location>
</feature>
<dbReference type="FunFam" id="2.10.110.10:FF:000005">
    <property type="entry name" value="Testin isoform 1"/>
    <property type="match status" value="1"/>
</dbReference>
<dbReference type="Gene3D" id="2.10.110.10">
    <property type="entry name" value="Cysteine Rich Protein"/>
    <property type="match status" value="2"/>
</dbReference>
<feature type="region of interest" description="Disordered" evidence="6">
    <location>
        <begin position="129"/>
        <end position="354"/>
    </location>
</feature>
<dbReference type="GeneID" id="16075237"/>
<dbReference type="InterPro" id="IPR010442">
    <property type="entry name" value="PET_domain"/>
</dbReference>
<keyword evidence="10" id="KW-1185">Reference proteome</keyword>
<keyword evidence="3 5" id="KW-0862">Zinc</keyword>
<dbReference type="InterPro" id="IPR001781">
    <property type="entry name" value="Znf_LIM"/>
</dbReference>
<feature type="domain" description="PET" evidence="8">
    <location>
        <begin position="357"/>
        <end position="465"/>
    </location>
</feature>
<name>F2U7S6_SALR5</name>
<dbReference type="KEGG" id="sre:PTSG_04560"/>
<dbReference type="GO" id="GO:0008270">
    <property type="term" value="F:zinc ion binding"/>
    <property type="evidence" value="ECO:0007669"/>
    <property type="project" value="InterPro"/>
</dbReference>
<dbReference type="RefSeq" id="XP_004994654.1">
    <property type="nucleotide sequence ID" value="XM_004994597.1"/>
</dbReference>
<organism evidence="10">
    <name type="scientific">Salpingoeca rosetta (strain ATCC 50818 / BSB-021)</name>
    <dbReference type="NCBI Taxonomy" id="946362"/>
    <lineage>
        <taxon>Eukaryota</taxon>
        <taxon>Choanoflagellata</taxon>
        <taxon>Craspedida</taxon>
        <taxon>Salpingoecidae</taxon>
        <taxon>Salpingoeca</taxon>
    </lineage>
</organism>